<reference evidence="1" key="1">
    <citation type="submission" date="2021-06" db="EMBL/GenBank/DDBJ databases">
        <authorList>
            <person name="Kallberg Y."/>
            <person name="Tangrot J."/>
            <person name="Rosling A."/>
        </authorList>
    </citation>
    <scope>NUCLEOTIDE SEQUENCE</scope>
    <source>
        <strain evidence="1">MA461A</strain>
    </source>
</reference>
<keyword evidence="2" id="KW-1185">Reference proteome</keyword>
<name>A0ACA9SFD0_9GLOM</name>
<evidence type="ECO:0000313" key="1">
    <source>
        <dbReference type="EMBL" id="CAG8837716.1"/>
    </source>
</evidence>
<gene>
    <name evidence="1" type="ORF">RPERSI_LOCUS30407</name>
</gene>
<proteinExistence type="predicted"/>
<accession>A0ACA9SFD0</accession>
<protein>
    <submittedName>
        <fullName evidence="1">13300_t:CDS:1</fullName>
    </submittedName>
</protein>
<dbReference type="EMBL" id="CAJVQC010118463">
    <property type="protein sequence ID" value="CAG8837716.1"/>
    <property type="molecule type" value="Genomic_DNA"/>
</dbReference>
<dbReference type="Proteomes" id="UP000789920">
    <property type="component" value="Unassembled WGS sequence"/>
</dbReference>
<evidence type="ECO:0000313" key="2">
    <source>
        <dbReference type="Proteomes" id="UP000789920"/>
    </source>
</evidence>
<sequence length="67" mass="7870">MWQLVTRKNPYPKFTDGIGILRTPDLSGLPFEYEDNMKKCLDSNPKQRPDARVLFNHFDKMLGQNEN</sequence>
<feature type="non-terminal residue" evidence="1">
    <location>
        <position position="67"/>
    </location>
</feature>
<comment type="caution">
    <text evidence="1">The sequence shown here is derived from an EMBL/GenBank/DDBJ whole genome shotgun (WGS) entry which is preliminary data.</text>
</comment>
<organism evidence="1 2">
    <name type="scientific">Racocetra persica</name>
    <dbReference type="NCBI Taxonomy" id="160502"/>
    <lineage>
        <taxon>Eukaryota</taxon>
        <taxon>Fungi</taxon>
        <taxon>Fungi incertae sedis</taxon>
        <taxon>Mucoromycota</taxon>
        <taxon>Glomeromycotina</taxon>
        <taxon>Glomeromycetes</taxon>
        <taxon>Diversisporales</taxon>
        <taxon>Gigasporaceae</taxon>
        <taxon>Racocetra</taxon>
    </lineage>
</organism>